<dbReference type="GO" id="GO:0000976">
    <property type="term" value="F:transcription cis-regulatory region binding"/>
    <property type="evidence" value="ECO:0007669"/>
    <property type="project" value="TreeGrafter"/>
</dbReference>
<dbReference type="PROSITE" id="PS00356">
    <property type="entry name" value="HTH_LACI_1"/>
    <property type="match status" value="1"/>
</dbReference>
<proteinExistence type="predicted"/>
<feature type="domain" description="HTH lacI-type" evidence="4">
    <location>
        <begin position="44"/>
        <end position="97"/>
    </location>
</feature>
<keyword evidence="3" id="KW-0804">Transcription</keyword>
<protein>
    <submittedName>
        <fullName evidence="5">HTH-type transcriptional regulator KdgR</fullName>
    </submittedName>
</protein>
<dbReference type="Gene3D" id="3.40.50.2300">
    <property type="match status" value="2"/>
</dbReference>
<evidence type="ECO:0000256" key="1">
    <source>
        <dbReference type="ARBA" id="ARBA00023015"/>
    </source>
</evidence>
<dbReference type="PANTHER" id="PTHR30146:SF145">
    <property type="entry name" value="RIBOSE OPERON REPRESSOR"/>
    <property type="match status" value="1"/>
</dbReference>
<gene>
    <name evidence="5" type="primary">kdgR_3</name>
    <name evidence="5" type="ORF">R16034_04843</name>
</gene>
<keyword evidence="1" id="KW-0805">Transcription regulation</keyword>
<comment type="caution">
    <text evidence="5">The sequence shown here is derived from an EMBL/GenBank/DDBJ whole genome shotgun (WGS) entry which is preliminary data.</text>
</comment>
<sequence length="372" mass="39483">MCVATQSDAYTSIYGVSLGASSIGGGALLRYDDAFFGNDFSMTVRIKDVAAAAGVSVATVSRALAGGPVSAELRRRVDAAVAASGYRPNLSARRLRSQQAQTVGLIVSDIRNPFFTSVSRAVEDAAYAAGLRVILCNSDEDPEKEAMYLRLMEEERVTGVILSPTRGIAEAQQPVDLGYPVVLIDRAGPTCGTDAVVLDNQQAAQTLAEHLAAQGYRRIGGLFGRTSSTGAERQAGFATALARHGITAEARFILPTAEAAEAETLAWLSGAERDRPDALVASNAQSLLGVLRALRRLSLDVPRDIAVAGFDNEPWTELAGPGITVIEQPVYDIGRMAMAMLQERLAQPTLPTRRVLLTGRLVTRGSTPLRSP</sequence>
<dbReference type="Pfam" id="PF00356">
    <property type="entry name" value="LacI"/>
    <property type="match status" value="1"/>
</dbReference>
<evidence type="ECO:0000313" key="5">
    <source>
        <dbReference type="EMBL" id="CAJ0744816.1"/>
    </source>
</evidence>
<evidence type="ECO:0000256" key="3">
    <source>
        <dbReference type="ARBA" id="ARBA00023163"/>
    </source>
</evidence>
<dbReference type="PROSITE" id="PS50932">
    <property type="entry name" value="HTH_LACI_2"/>
    <property type="match status" value="1"/>
</dbReference>
<dbReference type="PANTHER" id="PTHR30146">
    <property type="entry name" value="LACI-RELATED TRANSCRIPTIONAL REPRESSOR"/>
    <property type="match status" value="1"/>
</dbReference>
<keyword evidence="6" id="KW-1185">Reference proteome</keyword>
<reference evidence="5 6" key="1">
    <citation type="submission" date="2023-07" db="EMBL/GenBank/DDBJ databases">
        <authorList>
            <person name="Peeters C."/>
        </authorList>
    </citation>
    <scope>NUCLEOTIDE SEQUENCE [LARGE SCALE GENOMIC DNA]</scope>
    <source>
        <strain evidence="5 6">R-16034</strain>
    </source>
</reference>
<dbReference type="InterPro" id="IPR010982">
    <property type="entry name" value="Lambda_DNA-bd_dom_sf"/>
</dbReference>
<dbReference type="SMART" id="SM00354">
    <property type="entry name" value="HTH_LACI"/>
    <property type="match status" value="1"/>
</dbReference>
<keyword evidence="2" id="KW-0238">DNA-binding</keyword>
<name>A0AB72X7H8_9RALS</name>
<dbReference type="InterPro" id="IPR000843">
    <property type="entry name" value="HTH_LacI"/>
</dbReference>
<dbReference type="CDD" id="cd19977">
    <property type="entry name" value="PBP1_EndR-like"/>
    <property type="match status" value="1"/>
</dbReference>
<accession>A0AB72X7H8</accession>
<evidence type="ECO:0000313" key="6">
    <source>
        <dbReference type="Proteomes" id="UP001189225"/>
    </source>
</evidence>
<dbReference type="Proteomes" id="UP001189225">
    <property type="component" value="Unassembled WGS sequence"/>
</dbReference>
<evidence type="ECO:0000256" key="2">
    <source>
        <dbReference type="ARBA" id="ARBA00023125"/>
    </source>
</evidence>
<dbReference type="GO" id="GO:0003700">
    <property type="term" value="F:DNA-binding transcription factor activity"/>
    <property type="evidence" value="ECO:0007669"/>
    <property type="project" value="TreeGrafter"/>
</dbReference>
<dbReference type="EMBL" id="CATWHI010000010">
    <property type="protein sequence ID" value="CAJ0744816.1"/>
    <property type="molecule type" value="Genomic_DNA"/>
</dbReference>
<dbReference type="AlphaFoldDB" id="A0AB72X7H8"/>
<dbReference type="SUPFAM" id="SSF47413">
    <property type="entry name" value="lambda repressor-like DNA-binding domains"/>
    <property type="match status" value="1"/>
</dbReference>
<dbReference type="Gene3D" id="1.10.260.40">
    <property type="entry name" value="lambda repressor-like DNA-binding domains"/>
    <property type="match status" value="1"/>
</dbReference>
<dbReference type="SUPFAM" id="SSF53822">
    <property type="entry name" value="Periplasmic binding protein-like I"/>
    <property type="match status" value="1"/>
</dbReference>
<dbReference type="CDD" id="cd01392">
    <property type="entry name" value="HTH_LacI"/>
    <property type="match status" value="1"/>
</dbReference>
<dbReference type="InterPro" id="IPR028082">
    <property type="entry name" value="Peripla_BP_I"/>
</dbReference>
<organism evidence="5 6">
    <name type="scientific">Ralstonia edaphi</name>
    <dbReference type="NCBI Taxonomy" id="3058599"/>
    <lineage>
        <taxon>Bacteria</taxon>
        <taxon>Pseudomonadati</taxon>
        <taxon>Pseudomonadota</taxon>
        <taxon>Betaproteobacteria</taxon>
        <taxon>Burkholderiales</taxon>
        <taxon>Burkholderiaceae</taxon>
        <taxon>Ralstonia</taxon>
    </lineage>
</organism>
<evidence type="ECO:0000259" key="4">
    <source>
        <dbReference type="PROSITE" id="PS50932"/>
    </source>
</evidence>
<dbReference type="Pfam" id="PF13377">
    <property type="entry name" value="Peripla_BP_3"/>
    <property type="match status" value="1"/>
</dbReference>
<dbReference type="InterPro" id="IPR046335">
    <property type="entry name" value="LacI/GalR-like_sensor"/>
</dbReference>